<dbReference type="RefSeq" id="WP_144728941.1">
    <property type="nucleotide sequence ID" value="NZ_ML675579.1"/>
</dbReference>
<evidence type="ECO:0000313" key="2">
    <source>
        <dbReference type="Proteomes" id="UP000315289"/>
    </source>
</evidence>
<comment type="caution">
    <text evidence="1">The sequence shown here is derived from an EMBL/GenBank/DDBJ whole genome shotgun (WGS) entry which is preliminary data.</text>
</comment>
<organism evidence="1 2">
    <name type="scientific">Candidatus Nitrosocosmicus arcticus</name>
    <dbReference type="NCBI Taxonomy" id="2035267"/>
    <lineage>
        <taxon>Archaea</taxon>
        <taxon>Nitrososphaerota</taxon>
        <taxon>Nitrososphaeria</taxon>
        <taxon>Nitrososphaerales</taxon>
        <taxon>Nitrososphaeraceae</taxon>
        <taxon>Candidatus Nitrosocosmicus</taxon>
    </lineage>
</organism>
<dbReference type="EMBL" id="VOAH01000003">
    <property type="protein sequence ID" value="TVP41462.1"/>
    <property type="molecule type" value="Genomic_DNA"/>
</dbReference>
<gene>
    <name evidence="1" type="ORF">NARC_30177</name>
</gene>
<reference evidence="1 2" key="1">
    <citation type="journal article" date="2019" name="Front. Microbiol.">
        <title>Ammonia Oxidation by the Arctic Terrestrial Thaumarchaeote Candidatus Nitrosocosmicus arcticus Is Stimulated by Increasing Temperatures.</title>
        <authorList>
            <person name="Alves R.J.E."/>
            <person name="Kerou M."/>
            <person name="Zappe A."/>
            <person name="Bittner R."/>
            <person name="Abby S.S."/>
            <person name="Schmidt H.A."/>
            <person name="Pfeifer K."/>
            <person name="Schleper C."/>
        </authorList>
    </citation>
    <scope>NUCLEOTIDE SEQUENCE [LARGE SCALE GENOMIC DNA]</scope>
    <source>
        <strain evidence="1 2">Kfb</strain>
    </source>
</reference>
<proteinExistence type="predicted"/>
<evidence type="ECO:0000313" key="1">
    <source>
        <dbReference type="EMBL" id="TVP41462.1"/>
    </source>
</evidence>
<protein>
    <recommendedName>
        <fullName evidence="3">Phasin domain-containing protein</fullName>
    </recommendedName>
</protein>
<sequence>MSKEVNTTNTTNTNVSNNMEKNVNSYINLTEQTVERTLDTIKDNMIKSIDEYVKIQPRFLQSVSDFQLEVIQSSKDVINKTIAHQKGLIKEFVNVSQAQPNETYQQLFNKTNENVDNFVKAFTAGNQFNFDAIDTTRENVKLYNKALDAFTDYSTNTFNAWTSFARSFYRNK</sequence>
<dbReference type="OrthoDB" id="7591at2157"/>
<accession>A0A557SXZ1</accession>
<name>A0A557SXZ1_9ARCH</name>
<dbReference type="AlphaFoldDB" id="A0A557SXZ1"/>
<dbReference type="Proteomes" id="UP000315289">
    <property type="component" value="Unassembled WGS sequence"/>
</dbReference>
<keyword evidence="2" id="KW-1185">Reference proteome</keyword>
<evidence type="ECO:0008006" key="3">
    <source>
        <dbReference type="Google" id="ProtNLM"/>
    </source>
</evidence>